<dbReference type="Proteomes" id="UP001199054">
    <property type="component" value="Unassembled WGS sequence"/>
</dbReference>
<dbReference type="InterPro" id="IPR001932">
    <property type="entry name" value="PPM-type_phosphatase-like_dom"/>
</dbReference>
<dbReference type="PANTHER" id="PTHR43156">
    <property type="entry name" value="STAGE II SPORULATION PROTEIN E-RELATED"/>
    <property type="match status" value="1"/>
</dbReference>
<accession>A0ABS8BCI4</accession>
<keyword evidence="1" id="KW-0378">Hydrolase</keyword>
<keyword evidence="4" id="KW-1185">Reference proteome</keyword>
<dbReference type="Gene3D" id="3.60.40.10">
    <property type="entry name" value="PPM-type phosphatase domain"/>
    <property type="match status" value="1"/>
</dbReference>
<dbReference type="Pfam" id="PF07228">
    <property type="entry name" value="SpoIIE"/>
    <property type="match status" value="2"/>
</dbReference>
<dbReference type="PANTHER" id="PTHR43156:SF2">
    <property type="entry name" value="STAGE II SPORULATION PROTEIN E"/>
    <property type="match status" value="1"/>
</dbReference>
<dbReference type="RefSeq" id="WP_226729443.1">
    <property type="nucleotide sequence ID" value="NZ_JAJAUY010000121.1"/>
</dbReference>
<dbReference type="InterPro" id="IPR036457">
    <property type="entry name" value="PPM-type-like_dom_sf"/>
</dbReference>
<evidence type="ECO:0000313" key="4">
    <source>
        <dbReference type="Proteomes" id="UP001199054"/>
    </source>
</evidence>
<sequence>MTETRAVPRVRRACVLAWGGAAVTWELSSPGPLLPSLASCAAFLLLATGCALRTRQRLARELRRSRQVAGAVQRALLRPLPARMDGLALAAVHGPVLGGDLYEALPTPYGVRIVIGDVRGHGLPALGAATAVLGCFREAAHDEPTLAGVLRRLERALRRAARDPEDFVTVLLLEITADSAVTALNCGHPWPYLLPAPAAAPSARAARRPPAGPPAPAGALLVARRRTHDRAPEASGVRVLAGEATLPPLGVVPLPEELDPQVSARLAPGEGLLLHTDGVEDARDRHGGCFPLERVLARAAAGPAATPARLVAGVYAALLRHAGGQPADDVALLVLRNDRPRPSGDASLPVAPDGAWNT</sequence>
<evidence type="ECO:0000259" key="2">
    <source>
        <dbReference type="SMART" id="SM00331"/>
    </source>
</evidence>
<comment type="caution">
    <text evidence="3">The sequence shown here is derived from an EMBL/GenBank/DDBJ whole genome shotgun (WGS) entry which is preliminary data.</text>
</comment>
<dbReference type="InterPro" id="IPR052016">
    <property type="entry name" value="Bact_Sigma-Reg"/>
</dbReference>
<dbReference type="SMART" id="SM00331">
    <property type="entry name" value="PP2C_SIG"/>
    <property type="match status" value="1"/>
</dbReference>
<organism evidence="3 4">
    <name type="scientific">Streptomyces antimicrobicus</name>
    <dbReference type="NCBI Taxonomy" id="2883108"/>
    <lineage>
        <taxon>Bacteria</taxon>
        <taxon>Bacillati</taxon>
        <taxon>Actinomycetota</taxon>
        <taxon>Actinomycetes</taxon>
        <taxon>Kitasatosporales</taxon>
        <taxon>Streptomycetaceae</taxon>
        <taxon>Streptomyces</taxon>
    </lineage>
</organism>
<evidence type="ECO:0000313" key="3">
    <source>
        <dbReference type="EMBL" id="MCB5182361.1"/>
    </source>
</evidence>
<protein>
    <submittedName>
        <fullName evidence="3">Serine/threonine-protein phosphatase</fullName>
    </submittedName>
</protein>
<reference evidence="3 4" key="1">
    <citation type="submission" date="2021-10" db="EMBL/GenBank/DDBJ databases">
        <title>Streptomyces sp. strain SMC 277, a novel streptomycete isolated from soil.</title>
        <authorList>
            <person name="Chanama M."/>
        </authorList>
    </citation>
    <scope>NUCLEOTIDE SEQUENCE [LARGE SCALE GENOMIC DNA]</scope>
    <source>
        <strain evidence="3 4">SMC 277</strain>
    </source>
</reference>
<feature type="domain" description="PPM-type phosphatase" evidence="2">
    <location>
        <begin position="84"/>
        <end position="337"/>
    </location>
</feature>
<name>A0ABS8BCI4_9ACTN</name>
<proteinExistence type="predicted"/>
<dbReference type="EMBL" id="JAJAUY010000121">
    <property type="protein sequence ID" value="MCB5182361.1"/>
    <property type="molecule type" value="Genomic_DNA"/>
</dbReference>
<gene>
    <name evidence="3" type="ORF">LG632_23645</name>
</gene>
<evidence type="ECO:0000256" key="1">
    <source>
        <dbReference type="ARBA" id="ARBA00022801"/>
    </source>
</evidence>